<accession>A0A3B8WG18</accession>
<dbReference type="InterPro" id="IPR027417">
    <property type="entry name" value="P-loop_NTPase"/>
</dbReference>
<evidence type="ECO:0000313" key="2">
    <source>
        <dbReference type="EMBL" id="HAC28937.1"/>
    </source>
</evidence>
<reference evidence="2 3" key="1">
    <citation type="journal article" date="2018" name="Nat. Biotechnol.">
        <title>A standardized bacterial taxonomy based on genome phylogeny substantially revises the tree of life.</title>
        <authorList>
            <person name="Parks D.H."/>
            <person name="Chuvochina M."/>
            <person name="Waite D.W."/>
            <person name="Rinke C."/>
            <person name="Skarshewski A."/>
            <person name="Chaumeil P.A."/>
            <person name="Hugenholtz P."/>
        </authorList>
    </citation>
    <scope>NUCLEOTIDE SEQUENCE [LARGE SCALE GENOMIC DNA]</scope>
    <source>
        <strain evidence="2">UBA9049</strain>
    </source>
</reference>
<feature type="domain" description="Lon protease AAA" evidence="1">
    <location>
        <begin position="3"/>
        <end position="69"/>
    </location>
</feature>
<dbReference type="Proteomes" id="UP000261325">
    <property type="component" value="Unassembled WGS sequence"/>
</dbReference>
<gene>
    <name evidence="2" type="ORF">DCF82_14150</name>
</gene>
<protein>
    <recommendedName>
        <fullName evidence="1">Lon protease AAA domain-containing protein</fullName>
    </recommendedName>
</protein>
<dbReference type="AlphaFoldDB" id="A0A3B8WG18"/>
<name>A0A3B8WG18_MARNT</name>
<feature type="non-terminal residue" evidence="2">
    <location>
        <position position="70"/>
    </location>
</feature>
<feature type="non-terminal residue" evidence="2">
    <location>
        <position position="1"/>
    </location>
</feature>
<dbReference type="Gene3D" id="3.40.50.300">
    <property type="entry name" value="P-loop containing nucleotide triphosphate hydrolases"/>
    <property type="match status" value="1"/>
</dbReference>
<evidence type="ECO:0000313" key="3">
    <source>
        <dbReference type="Proteomes" id="UP000261325"/>
    </source>
</evidence>
<dbReference type="EMBL" id="DLYI01000189">
    <property type="protein sequence ID" value="HAC28937.1"/>
    <property type="molecule type" value="Genomic_DNA"/>
</dbReference>
<proteinExistence type="predicted"/>
<sequence length="70" mass="7797">VTYKGTVFTDFSLIRAGSLHRANGGYLLMDAIKVLEQPFVWDGLKRALRSKSIQINSLERELTLSGTISI</sequence>
<evidence type="ECO:0000259" key="1">
    <source>
        <dbReference type="Pfam" id="PF13654"/>
    </source>
</evidence>
<dbReference type="Pfam" id="PF13654">
    <property type="entry name" value="AAA_32"/>
    <property type="match status" value="1"/>
</dbReference>
<organism evidence="2 3">
    <name type="scientific">Marinobacter nauticus</name>
    <name type="common">Marinobacter hydrocarbonoclasticus</name>
    <name type="synonym">Marinobacter aquaeolei</name>
    <dbReference type="NCBI Taxonomy" id="2743"/>
    <lineage>
        <taxon>Bacteria</taxon>
        <taxon>Pseudomonadati</taxon>
        <taxon>Pseudomonadota</taxon>
        <taxon>Gammaproteobacteria</taxon>
        <taxon>Pseudomonadales</taxon>
        <taxon>Marinobacteraceae</taxon>
        <taxon>Marinobacter</taxon>
    </lineage>
</organism>
<comment type="caution">
    <text evidence="2">The sequence shown here is derived from an EMBL/GenBank/DDBJ whole genome shotgun (WGS) entry which is preliminary data.</text>
</comment>
<dbReference type="InterPro" id="IPR041699">
    <property type="entry name" value="AAA_32"/>
</dbReference>